<dbReference type="HOGENOM" id="CLU_989694_0_0_6"/>
<sequence length="293" mass="34314">MENYLKESHMSYLRCHNYLIVINRIFALTLFMGAFLSFPAHSGYSKSFRVAHTYGKTKPQQISPVVKHSKFLTGLAAGSILFSQKGHPISYNELDFESPDGELYSEYERNNQLLAQGGLPQNKRLALERRNQQIKNRLIAFAEKRYMSAFTLQLVPLKEKVIESKIEKSYNTNEKPDIQVKRKQFFYELRFSDESPKPISDFDVVNINEMKPNNAHPYQFTYAETWGNNTIKVTLRDKKDKKLVLNLSHSYYVPNAARKDILESMLEKLEYVWPFLFLLLLLNFFFLKLNNKL</sequence>
<geneLocation type="plasmid" evidence="2 3">
    <name>II</name>
</geneLocation>
<keyword evidence="3" id="KW-1185">Reference proteome</keyword>
<evidence type="ECO:0000313" key="3">
    <source>
        <dbReference type="Proteomes" id="UP000032803"/>
    </source>
</evidence>
<keyword evidence="1" id="KW-0812">Transmembrane</keyword>
<dbReference type="Proteomes" id="UP000032803">
    <property type="component" value="Plasmid II"/>
</dbReference>
<name>A0A0A8UZR1_LEGHA</name>
<protein>
    <submittedName>
        <fullName evidence="2">Uncharacterized protein</fullName>
    </submittedName>
</protein>
<gene>
    <name evidence="2" type="ORF">LHA_pA0009</name>
</gene>
<reference evidence="3" key="1">
    <citation type="submission" date="2014-09" db="EMBL/GenBank/DDBJ databases">
        <authorList>
            <person name="Gomez-Valero L."/>
        </authorList>
    </citation>
    <scope>NUCLEOTIDE SEQUENCE [LARGE SCALE GENOMIC DNA]</scope>
    <source>
        <strain evidence="3">ATCC35250</strain>
        <plasmid evidence="3">II</plasmid>
    </source>
</reference>
<organism evidence="2 3">
    <name type="scientific">Legionella hackeliae</name>
    <dbReference type="NCBI Taxonomy" id="449"/>
    <lineage>
        <taxon>Bacteria</taxon>
        <taxon>Pseudomonadati</taxon>
        <taxon>Pseudomonadota</taxon>
        <taxon>Gammaproteobacteria</taxon>
        <taxon>Legionellales</taxon>
        <taxon>Legionellaceae</taxon>
        <taxon>Legionella</taxon>
    </lineage>
</organism>
<dbReference type="EMBL" id="LN681226">
    <property type="protein sequence ID" value="CEK12259.1"/>
    <property type="molecule type" value="Genomic_DNA"/>
</dbReference>
<dbReference type="AlphaFoldDB" id="A0A0A8UZR1"/>
<keyword evidence="1" id="KW-1133">Transmembrane helix</keyword>
<keyword evidence="2" id="KW-0614">Plasmid</keyword>
<feature type="transmembrane region" description="Helical" evidence="1">
    <location>
        <begin position="21"/>
        <end position="40"/>
    </location>
</feature>
<dbReference type="KEGG" id="lha:LHA_pA0009"/>
<feature type="transmembrane region" description="Helical" evidence="1">
    <location>
        <begin position="271"/>
        <end position="289"/>
    </location>
</feature>
<proteinExistence type="predicted"/>
<evidence type="ECO:0000313" key="2">
    <source>
        <dbReference type="EMBL" id="CEK12259.1"/>
    </source>
</evidence>
<keyword evidence="1" id="KW-0472">Membrane</keyword>
<accession>A0A0A8UZR1</accession>
<evidence type="ECO:0000256" key="1">
    <source>
        <dbReference type="SAM" id="Phobius"/>
    </source>
</evidence>